<dbReference type="OrthoDB" id="9127144at2"/>
<dbReference type="PROSITE" id="PS51186">
    <property type="entry name" value="GNAT"/>
    <property type="match status" value="1"/>
</dbReference>
<comment type="caution">
    <text evidence="3">The sequence shown here is derived from an EMBL/GenBank/DDBJ whole genome shotgun (WGS) entry which is preliminary data.</text>
</comment>
<name>S0JM17_9ENTE</name>
<dbReference type="EMBL" id="AHYT01000009">
    <property type="protein sequence ID" value="EOT28026.1"/>
    <property type="molecule type" value="Genomic_DNA"/>
</dbReference>
<dbReference type="HOGENOM" id="CLU_105077_0_0_9"/>
<dbReference type="Gene3D" id="3.40.630.30">
    <property type="match status" value="1"/>
</dbReference>
<keyword evidence="1" id="KW-1133">Transmembrane helix</keyword>
<dbReference type="Proteomes" id="UP000014136">
    <property type="component" value="Unassembled WGS sequence"/>
</dbReference>
<feature type="domain" description="N-acetyltransferase" evidence="2">
    <location>
        <begin position="1"/>
        <end position="128"/>
    </location>
</feature>
<dbReference type="PATRIC" id="fig|1139996.3.peg.1912"/>
<evidence type="ECO:0000313" key="4">
    <source>
        <dbReference type="Proteomes" id="UP000014136"/>
    </source>
</evidence>
<dbReference type="CDD" id="cd04301">
    <property type="entry name" value="NAT_SF"/>
    <property type="match status" value="1"/>
</dbReference>
<reference evidence="3 4" key="1">
    <citation type="submission" date="2013-03" db="EMBL/GenBank/DDBJ databases">
        <title>The Genome Sequence of Enterococcus saccharolyticus ATCC_43076 (Illumina only assembly).</title>
        <authorList>
            <consortium name="The Broad Institute Genomics Platform"/>
            <consortium name="The Broad Institute Genome Sequencing Center for Infectious Disease"/>
            <person name="Earl A."/>
            <person name="Russ C."/>
            <person name="Gilmore M."/>
            <person name="Surin D."/>
            <person name="Walker B."/>
            <person name="Young S."/>
            <person name="Zeng Q."/>
            <person name="Gargeya S."/>
            <person name="Fitzgerald M."/>
            <person name="Haas B."/>
            <person name="Abouelleil A."/>
            <person name="Allen A.W."/>
            <person name="Alvarado L."/>
            <person name="Arachchi H.M."/>
            <person name="Berlin A.M."/>
            <person name="Chapman S.B."/>
            <person name="Gainer-Dewar J."/>
            <person name="Goldberg J."/>
            <person name="Griggs A."/>
            <person name="Gujja S."/>
            <person name="Hansen M."/>
            <person name="Howarth C."/>
            <person name="Imamovic A."/>
            <person name="Ireland A."/>
            <person name="Larimer J."/>
            <person name="McCowan C."/>
            <person name="Murphy C."/>
            <person name="Pearson M."/>
            <person name="Poon T.W."/>
            <person name="Priest M."/>
            <person name="Roberts A."/>
            <person name="Saif S."/>
            <person name="Shea T."/>
            <person name="Sisk P."/>
            <person name="Sykes S."/>
            <person name="Wortman J."/>
            <person name="Nusbaum C."/>
            <person name="Birren B."/>
        </authorList>
    </citation>
    <scope>NUCLEOTIDE SEQUENCE [LARGE SCALE GENOMIC DNA]</scope>
    <source>
        <strain evidence="3 4">ATCC 43076</strain>
    </source>
</reference>
<sequence length="137" mass="16238">MIDKAILKKGNYFGLFQEEQVCGMIYYILLDDLLYIFFFAIDGTIQSKGYGKFVLDYMQETFPNKKQMLLIEELDKEADNFEQRVRRKNFYEKNNFVCTGVTIVAANTPYELMSRGKALATEEECERIYRYFFDEAE</sequence>
<dbReference type="GO" id="GO:0016747">
    <property type="term" value="F:acyltransferase activity, transferring groups other than amino-acyl groups"/>
    <property type="evidence" value="ECO:0007669"/>
    <property type="project" value="InterPro"/>
</dbReference>
<evidence type="ECO:0000256" key="1">
    <source>
        <dbReference type="SAM" id="Phobius"/>
    </source>
</evidence>
<dbReference type="InterPro" id="IPR000182">
    <property type="entry name" value="GNAT_dom"/>
</dbReference>
<dbReference type="eggNOG" id="COG1670">
    <property type="taxonomic scope" value="Bacteria"/>
</dbReference>
<organism evidence="3 4">
    <name type="scientific">Enterococcus saccharolyticus subsp. saccharolyticus ATCC 43076</name>
    <dbReference type="NCBI Taxonomy" id="1139996"/>
    <lineage>
        <taxon>Bacteria</taxon>
        <taxon>Bacillati</taxon>
        <taxon>Bacillota</taxon>
        <taxon>Bacilli</taxon>
        <taxon>Lactobacillales</taxon>
        <taxon>Enterococcaceae</taxon>
        <taxon>Enterococcus</taxon>
    </lineage>
</organism>
<dbReference type="InterPro" id="IPR016181">
    <property type="entry name" value="Acyl_CoA_acyltransferase"/>
</dbReference>
<dbReference type="Pfam" id="PF00583">
    <property type="entry name" value="Acetyltransf_1"/>
    <property type="match status" value="1"/>
</dbReference>
<dbReference type="SUPFAM" id="SSF55729">
    <property type="entry name" value="Acyl-CoA N-acyltransferases (Nat)"/>
    <property type="match status" value="1"/>
</dbReference>
<feature type="transmembrane region" description="Helical" evidence="1">
    <location>
        <begin position="21"/>
        <end position="41"/>
    </location>
</feature>
<keyword evidence="1" id="KW-0812">Transmembrane</keyword>
<keyword evidence="1" id="KW-0472">Membrane</keyword>
<evidence type="ECO:0000259" key="2">
    <source>
        <dbReference type="PROSITE" id="PS51186"/>
    </source>
</evidence>
<dbReference type="AlphaFoldDB" id="S0JM17"/>
<gene>
    <name evidence="3" type="ORF">OMQ_01940</name>
</gene>
<dbReference type="STRING" id="41997.RV16_GL001068"/>
<proteinExistence type="predicted"/>
<accession>S0JM17</accession>
<evidence type="ECO:0000313" key="3">
    <source>
        <dbReference type="EMBL" id="EOT28026.1"/>
    </source>
</evidence>
<protein>
    <recommendedName>
        <fullName evidence="2">N-acetyltransferase domain-containing protein</fullName>
    </recommendedName>
</protein>
<keyword evidence="4" id="KW-1185">Reference proteome</keyword>